<name>A0AAW1ZHH9_CULAL</name>
<evidence type="ECO:0000256" key="1">
    <source>
        <dbReference type="SAM" id="MobiDB-lite"/>
    </source>
</evidence>
<proteinExistence type="predicted"/>
<organism evidence="2 3">
    <name type="scientific">Culter alburnus</name>
    <name type="common">Topmouth culter</name>
    <dbReference type="NCBI Taxonomy" id="194366"/>
    <lineage>
        <taxon>Eukaryota</taxon>
        <taxon>Metazoa</taxon>
        <taxon>Chordata</taxon>
        <taxon>Craniata</taxon>
        <taxon>Vertebrata</taxon>
        <taxon>Euteleostomi</taxon>
        <taxon>Actinopterygii</taxon>
        <taxon>Neopterygii</taxon>
        <taxon>Teleostei</taxon>
        <taxon>Ostariophysi</taxon>
        <taxon>Cypriniformes</taxon>
        <taxon>Xenocyprididae</taxon>
        <taxon>Xenocypridinae</taxon>
        <taxon>Culter</taxon>
    </lineage>
</organism>
<evidence type="ECO:0000313" key="2">
    <source>
        <dbReference type="EMBL" id="KAK9960855.1"/>
    </source>
</evidence>
<keyword evidence="3" id="KW-1185">Reference proteome</keyword>
<feature type="region of interest" description="Disordered" evidence="1">
    <location>
        <begin position="93"/>
        <end position="112"/>
    </location>
</feature>
<sequence length="112" mass="12797">MRRRLKPFAQENPQRKLNRECCACARHNNGDQEGRCSSFLEMFHESKEARDRRPNVADLLLAQPDVLAGPCIWKHSQKQTQEAPVLAGTIHRAITKRPQPKNGPRSTSLWLA</sequence>
<protein>
    <submittedName>
        <fullName evidence="2">Uncharacterized protein</fullName>
    </submittedName>
</protein>
<accession>A0AAW1ZHH9</accession>
<reference evidence="2 3" key="1">
    <citation type="submission" date="2024-05" db="EMBL/GenBank/DDBJ databases">
        <title>A high-quality chromosomal-level genome assembly of Topmouth culter (Culter alburnus).</title>
        <authorList>
            <person name="Zhao H."/>
        </authorList>
    </citation>
    <scope>NUCLEOTIDE SEQUENCE [LARGE SCALE GENOMIC DNA]</scope>
    <source>
        <strain evidence="2">CATC2023</strain>
        <tissue evidence="2">Muscle</tissue>
    </source>
</reference>
<dbReference type="AlphaFoldDB" id="A0AAW1ZHH9"/>
<dbReference type="Proteomes" id="UP001479290">
    <property type="component" value="Unassembled WGS sequence"/>
</dbReference>
<evidence type="ECO:0000313" key="3">
    <source>
        <dbReference type="Proteomes" id="UP001479290"/>
    </source>
</evidence>
<gene>
    <name evidence="2" type="ORF">ABG768_008689</name>
</gene>
<dbReference type="EMBL" id="JAWDJR010000016">
    <property type="protein sequence ID" value="KAK9960855.1"/>
    <property type="molecule type" value="Genomic_DNA"/>
</dbReference>
<comment type="caution">
    <text evidence="2">The sequence shown here is derived from an EMBL/GenBank/DDBJ whole genome shotgun (WGS) entry which is preliminary data.</text>
</comment>